<dbReference type="AlphaFoldDB" id="A0A4U6XT98"/>
<dbReference type="PROSITE" id="PS51257">
    <property type="entry name" value="PROKAR_LIPOPROTEIN"/>
    <property type="match status" value="1"/>
</dbReference>
<sequence length="175" mass="18649">MGIIKAVYQIAQAGNKDGTFLQLNLGIIAACAAAIKPLVTRRPRPQDLVEPPVQQRRPLREQVSSPDAWADRADSTQHGDGQETGVQGAGEPEGAPDHDIEEDGGGGGGGGTVKHHPTAVVVYGNKNSFGDRSGSEEMILEADSKLGGGITRTTEVRVQRWRTRDEQTIDGNMAR</sequence>
<comment type="caution">
    <text evidence="2">The sequence shown here is derived from an EMBL/GenBank/DDBJ whole genome shotgun (WGS) entry which is preliminary data.</text>
</comment>
<name>A0A4U6XT98_9PEZI</name>
<feature type="compositionally biased region" description="Basic and acidic residues" evidence="1">
    <location>
        <begin position="69"/>
        <end position="81"/>
    </location>
</feature>
<proteinExistence type="predicted"/>
<dbReference type="STRING" id="1306861.A0A4U6XT98"/>
<reference evidence="2 3" key="1">
    <citation type="journal article" date="2019" name="PLoS ONE">
        <title>Comparative genome analysis indicates high evolutionary potential of pathogenicity genes in Colletotrichum tanaceti.</title>
        <authorList>
            <person name="Lelwala R.V."/>
            <person name="Korhonen P.K."/>
            <person name="Young N.D."/>
            <person name="Scott J.B."/>
            <person name="Ades P.A."/>
            <person name="Gasser R.B."/>
            <person name="Taylor P.W.J."/>
        </authorList>
    </citation>
    <scope>NUCLEOTIDE SEQUENCE [LARGE SCALE GENOMIC DNA]</scope>
    <source>
        <strain evidence="2">BRIP57314</strain>
    </source>
</reference>
<dbReference type="Proteomes" id="UP000310108">
    <property type="component" value="Unassembled WGS sequence"/>
</dbReference>
<gene>
    <name evidence="2" type="ORF">CTA1_876</name>
</gene>
<protein>
    <submittedName>
        <fullName evidence="2">Uncharacterized protein</fullName>
    </submittedName>
</protein>
<accession>A0A4U6XT98</accession>
<dbReference type="EMBL" id="PJEX01000013">
    <property type="protein sequence ID" value="TKW59167.1"/>
    <property type="molecule type" value="Genomic_DNA"/>
</dbReference>
<evidence type="ECO:0000313" key="3">
    <source>
        <dbReference type="Proteomes" id="UP000310108"/>
    </source>
</evidence>
<keyword evidence="3" id="KW-1185">Reference proteome</keyword>
<evidence type="ECO:0000256" key="1">
    <source>
        <dbReference type="SAM" id="MobiDB-lite"/>
    </source>
</evidence>
<organism evidence="2 3">
    <name type="scientific">Colletotrichum tanaceti</name>
    <dbReference type="NCBI Taxonomy" id="1306861"/>
    <lineage>
        <taxon>Eukaryota</taxon>
        <taxon>Fungi</taxon>
        <taxon>Dikarya</taxon>
        <taxon>Ascomycota</taxon>
        <taxon>Pezizomycotina</taxon>
        <taxon>Sordariomycetes</taxon>
        <taxon>Hypocreomycetidae</taxon>
        <taxon>Glomerellales</taxon>
        <taxon>Glomerellaceae</taxon>
        <taxon>Colletotrichum</taxon>
        <taxon>Colletotrichum destructivum species complex</taxon>
    </lineage>
</organism>
<feature type="region of interest" description="Disordered" evidence="1">
    <location>
        <begin position="45"/>
        <end position="116"/>
    </location>
</feature>
<evidence type="ECO:0000313" key="2">
    <source>
        <dbReference type="EMBL" id="TKW59167.1"/>
    </source>
</evidence>